<dbReference type="EMBL" id="QUAJ01000010">
    <property type="protein sequence ID" value="REI41427.1"/>
    <property type="molecule type" value="Genomic_DNA"/>
</dbReference>
<dbReference type="PANTHER" id="PTHR43808">
    <property type="entry name" value="ACETYLORNITHINE DEACETYLASE"/>
    <property type="match status" value="1"/>
</dbReference>
<dbReference type="InterPro" id="IPR050072">
    <property type="entry name" value="Peptidase_M20A"/>
</dbReference>
<accession>A0ABX9KHC3</accession>
<organism evidence="1 2">
    <name type="scientific">Psychrilyobacter piezotolerans</name>
    <dbReference type="NCBI Taxonomy" id="2293438"/>
    <lineage>
        <taxon>Bacteria</taxon>
        <taxon>Fusobacteriati</taxon>
        <taxon>Fusobacteriota</taxon>
        <taxon>Fusobacteriia</taxon>
        <taxon>Fusobacteriales</taxon>
        <taxon>Fusobacteriaceae</taxon>
        <taxon>Psychrilyobacter</taxon>
    </lineage>
</organism>
<dbReference type="Pfam" id="PF01546">
    <property type="entry name" value="Peptidase_M20"/>
    <property type="match status" value="1"/>
</dbReference>
<evidence type="ECO:0000313" key="2">
    <source>
        <dbReference type="Proteomes" id="UP000263486"/>
    </source>
</evidence>
<dbReference type="RefSeq" id="WP_114642175.1">
    <property type="nucleotide sequence ID" value="NZ_JAACIO010000011.1"/>
</dbReference>
<dbReference type="Gene3D" id="3.40.630.10">
    <property type="entry name" value="Zn peptidases"/>
    <property type="match status" value="1"/>
</dbReference>
<dbReference type="PIRSF" id="PIRSF010386">
    <property type="entry name" value="RocB"/>
    <property type="match status" value="1"/>
</dbReference>
<comment type="caution">
    <text evidence="1">The sequence shown here is derived from an EMBL/GenBank/DDBJ whole genome shotgun (WGS) entry which is preliminary data.</text>
</comment>
<reference evidence="1 2" key="1">
    <citation type="submission" date="2018-08" db="EMBL/GenBank/DDBJ databases">
        <title>Draft genome sequence of Psychrilyobacter sp. strain SD5 isolated from Black Sea water.</title>
        <authorList>
            <person name="Yadav S."/>
            <person name="Villanueva L."/>
            <person name="Damste J.S.S."/>
        </authorList>
    </citation>
    <scope>NUCLEOTIDE SEQUENCE [LARGE SCALE GENOMIC DNA]</scope>
    <source>
        <strain evidence="1 2">SD5</strain>
    </source>
</reference>
<dbReference type="PANTHER" id="PTHR43808:SF27">
    <property type="entry name" value="PROTEIN ROCB"/>
    <property type="match status" value="1"/>
</dbReference>
<dbReference type="Proteomes" id="UP000263486">
    <property type="component" value="Unassembled WGS sequence"/>
</dbReference>
<dbReference type="InterPro" id="IPR012166">
    <property type="entry name" value="Uncharacterised_RocB"/>
</dbReference>
<proteinExistence type="predicted"/>
<protein>
    <submittedName>
        <fullName evidence="1">M20/M25/M40 family metallo-hydrolase</fullName>
    </submittedName>
</protein>
<gene>
    <name evidence="1" type="ORF">DYH56_07090</name>
</gene>
<sequence length="571" mass="64493">MLSKKIENLTVDSTNVLSVLGTNGDLTLSKKIENLTVDLTNILSVVGTSGEIDASNKIYEVFAGMPYYKEHPELLSFLDFEDDLVNRKNVVAIVKGEKAPSDKTIVLIGHSDTVGISDYSGFEEYATKPYELAEKLKELKLPADAKEDLDSGNWLFGRGIFDMKCGVATIMTIMEDITKNISEFEGNLVFAAVGDEEGSSGGMLAFVPELVRLQEKHGFEYQAVVDTDYMAPRYENDEQKYIYVGTVGKLMPSFYVVGKETHVGQPYKGLDPNLITSAIITEVDKNIEYSDVVDKEVSLPPITLRNRDLKEEYSVQIPKTANLYFNYATHISTPDMVLQKMKTAAQGAFEGVVDLLNDRYIDFCASSKFPHTKLPWVPRVLTYDELYQLVHAEMGEKLEVIIEKYKNELLGKEEIDERDFGLKIIEKVQSLWSDKDPVVILYYSPPYYPHIYVNGSNDKEIALLESVSKAVESHDHGYNVINKKFYPYISDLSFVSAPQDEKILDTLTLNMPAFGSKYNLPIKDMQKLNLPVVNIGPFGKDAHQYTERIERKYSFDVAPKFVYETLKNLLK</sequence>
<dbReference type="SUPFAM" id="SSF53187">
    <property type="entry name" value="Zn-dependent exopeptidases"/>
    <property type="match status" value="1"/>
</dbReference>
<evidence type="ECO:0000313" key="1">
    <source>
        <dbReference type="EMBL" id="REI41427.1"/>
    </source>
</evidence>
<name>A0ABX9KHC3_9FUSO</name>
<dbReference type="InterPro" id="IPR002933">
    <property type="entry name" value="Peptidase_M20"/>
</dbReference>
<keyword evidence="2" id="KW-1185">Reference proteome</keyword>